<reference evidence="2 3" key="1">
    <citation type="submission" date="2020-08" db="EMBL/GenBank/DDBJ databases">
        <authorList>
            <person name="Koutsovoulos G."/>
            <person name="Danchin GJ E."/>
        </authorList>
    </citation>
    <scope>NUCLEOTIDE SEQUENCE [LARGE SCALE GENOMIC DNA]</scope>
</reference>
<protein>
    <submittedName>
        <fullName evidence="2">Uncharacterized protein</fullName>
    </submittedName>
</protein>
<organism evidence="2 3">
    <name type="scientific">Meloidogyne enterolobii</name>
    <name type="common">Root-knot nematode worm</name>
    <name type="synonym">Meloidogyne mayaguensis</name>
    <dbReference type="NCBI Taxonomy" id="390850"/>
    <lineage>
        <taxon>Eukaryota</taxon>
        <taxon>Metazoa</taxon>
        <taxon>Ecdysozoa</taxon>
        <taxon>Nematoda</taxon>
        <taxon>Chromadorea</taxon>
        <taxon>Rhabditida</taxon>
        <taxon>Tylenchina</taxon>
        <taxon>Tylenchomorpha</taxon>
        <taxon>Tylenchoidea</taxon>
        <taxon>Meloidogynidae</taxon>
        <taxon>Meloidogyninae</taxon>
        <taxon>Meloidogyne</taxon>
    </lineage>
</organism>
<keyword evidence="1" id="KW-0732">Signal</keyword>
<dbReference type="EMBL" id="CAJEWN010000649">
    <property type="protein sequence ID" value="CAD2187665.1"/>
    <property type="molecule type" value="Genomic_DNA"/>
</dbReference>
<evidence type="ECO:0000313" key="2">
    <source>
        <dbReference type="EMBL" id="CAD2187665.1"/>
    </source>
</evidence>
<comment type="caution">
    <text evidence="2">The sequence shown here is derived from an EMBL/GenBank/DDBJ whole genome shotgun (WGS) entry which is preliminary data.</text>
</comment>
<evidence type="ECO:0000313" key="3">
    <source>
        <dbReference type="Proteomes" id="UP000580250"/>
    </source>
</evidence>
<sequence length="125" mass="14073">MRKFNSMKMLNICHFVLFVFPIIIIRATQGIPVGVIPNIVPLQAKFPINHNIARVGQTRNGSALKMNSSASSNNGPVHLAMEHHNNPQSVIVPQNHNNLLIQQRLIKKCWSIMRNMLMLTSIISL</sequence>
<evidence type="ECO:0000256" key="1">
    <source>
        <dbReference type="SAM" id="SignalP"/>
    </source>
</evidence>
<dbReference type="Proteomes" id="UP000580250">
    <property type="component" value="Unassembled WGS sequence"/>
</dbReference>
<gene>
    <name evidence="2" type="ORF">MENT_LOCUS40264</name>
</gene>
<feature type="chain" id="PRO_5028467282" evidence="1">
    <location>
        <begin position="31"/>
        <end position="125"/>
    </location>
</feature>
<dbReference type="AlphaFoldDB" id="A0A6V7WL55"/>
<name>A0A6V7WL55_MELEN</name>
<accession>A0A6V7WL55</accession>
<feature type="signal peptide" evidence="1">
    <location>
        <begin position="1"/>
        <end position="30"/>
    </location>
</feature>
<proteinExistence type="predicted"/>